<dbReference type="AlphaFoldDB" id="A0AAD6SGU3"/>
<dbReference type="InterPro" id="IPR014720">
    <property type="entry name" value="dsRBD_dom"/>
</dbReference>
<keyword evidence="5" id="KW-1185">Reference proteome</keyword>
<proteinExistence type="predicted"/>
<dbReference type="SUPFAM" id="SSF54768">
    <property type="entry name" value="dsRNA-binding domain-like"/>
    <property type="match status" value="1"/>
</dbReference>
<reference evidence="4" key="1">
    <citation type="submission" date="2023-03" db="EMBL/GenBank/DDBJ databases">
        <title>Massive genome expansion in bonnet fungi (Mycena s.s.) driven by repeated elements and novel gene families across ecological guilds.</title>
        <authorList>
            <consortium name="Lawrence Berkeley National Laboratory"/>
            <person name="Harder C.B."/>
            <person name="Miyauchi S."/>
            <person name="Viragh M."/>
            <person name="Kuo A."/>
            <person name="Thoen E."/>
            <person name="Andreopoulos B."/>
            <person name="Lu D."/>
            <person name="Skrede I."/>
            <person name="Drula E."/>
            <person name="Henrissat B."/>
            <person name="Morin E."/>
            <person name="Kohler A."/>
            <person name="Barry K."/>
            <person name="LaButti K."/>
            <person name="Morin E."/>
            <person name="Salamov A."/>
            <person name="Lipzen A."/>
            <person name="Mereny Z."/>
            <person name="Hegedus B."/>
            <person name="Baldrian P."/>
            <person name="Stursova M."/>
            <person name="Weitz H."/>
            <person name="Taylor A."/>
            <person name="Grigoriev I.V."/>
            <person name="Nagy L.G."/>
            <person name="Martin F."/>
            <person name="Kauserud H."/>
        </authorList>
    </citation>
    <scope>NUCLEOTIDE SEQUENCE</scope>
    <source>
        <strain evidence="4">CBHHK200</strain>
    </source>
</reference>
<organism evidence="4 5">
    <name type="scientific">Mycena alexandri</name>
    <dbReference type="NCBI Taxonomy" id="1745969"/>
    <lineage>
        <taxon>Eukaryota</taxon>
        <taxon>Fungi</taxon>
        <taxon>Dikarya</taxon>
        <taxon>Basidiomycota</taxon>
        <taxon>Agaricomycotina</taxon>
        <taxon>Agaricomycetes</taxon>
        <taxon>Agaricomycetidae</taxon>
        <taxon>Agaricales</taxon>
        <taxon>Marasmiineae</taxon>
        <taxon>Mycenaceae</taxon>
        <taxon>Mycena</taxon>
    </lineage>
</organism>
<feature type="compositionally biased region" description="Basic and acidic residues" evidence="2">
    <location>
        <begin position="407"/>
        <end position="417"/>
    </location>
</feature>
<evidence type="ECO:0000256" key="1">
    <source>
        <dbReference type="PROSITE-ProRule" id="PRU00266"/>
    </source>
</evidence>
<feature type="region of interest" description="Disordered" evidence="2">
    <location>
        <begin position="301"/>
        <end position="333"/>
    </location>
</feature>
<dbReference type="Pfam" id="PF00035">
    <property type="entry name" value="dsrm"/>
    <property type="match status" value="1"/>
</dbReference>
<keyword evidence="1" id="KW-0694">RNA-binding</keyword>
<feature type="domain" description="DRBM" evidence="3">
    <location>
        <begin position="462"/>
        <end position="529"/>
    </location>
</feature>
<dbReference type="EMBL" id="JARJCM010000126">
    <property type="protein sequence ID" value="KAJ7027269.1"/>
    <property type="molecule type" value="Genomic_DNA"/>
</dbReference>
<accession>A0AAD6SGU3</accession>
<sequence>MANGQLYTKLLLCKGLGYPLWYPPPIDSLADAYRQEGVQIGDVGYITPRGAFSFVFNICRGADHPINRHFGVPNGFQQLQLDAHAIERVDVAFQPRSDISTDTVKSRRVSVGADLNSTVPVEAGVGIEISCSATLGASLILPHGASSSDLLPLRVFREYILAHAKSWFEFLAAQQRPVQDLNLYLVTGCDKATSWGTAVVAKTTNSGEVTMKLGPTGIAGHAEYSWDNSSYNRGFAQAGPHRKPGEESWGENQCVFLRGYSVAMKSKLKSALTGQVKVEPMKGFSNSPIHASLSDRIPWWSQRSGQSTGADSESGRSNSGPSDESGRPGDSDYLWSTAYHPSAIINDFLLHSIGPERGGVMAFTHDKVWIGAIGAGRVRFPDDRDLLATVLRGGDVIDAGDTVCLESQDHQETRKEASTNPGSPNEDEVDLTVFKLRGSTTAEQSMSQQYFVAAVPPPPVDYNRTELNNIGQRRGVVIEYSDSQTGRLMAATWTSVVYLNRREYGRGTGSTKGTARERAAAQALGLIARGY</sequence>
<evidence type="ECO:0000313" key="4">
    <source>
        <dbReference type="EMBL" id="KAJ7027269.1"/>
    </source>
</evidence>
<feature type="region of interest" description="Disordered" evidence="2">
    <location>
        <begin position="407"/>
        <end position="428"/>
    </location>
</feature>
<feature type="compositionally biased region" description="Polar residues" evidence="2">
    <location>
        <begin position="301"/>
        <end position="322"/>
    </location>
</feature>
<name>A0AAD6SGU3_9AGAR</name>
<dbReference type="Gene3D" id="3.30.160.20">
    <property type="match status" value="1"/>
</dbReference>
<evidence type="ECO:0000256" key="2">
    <source>
        <dbReference type="SAM" id="MobiDB-lite"/>
    </source>
</evidence>
<evidence type="ECO:0000313" key="5">
    <source>
        <dbReference type="Proteomes" id="UP001218188"/>
    </source>
</evidence>
<evidence type="ECO:0000259" key="3">
    <source>
        <dbReference type="PROSITE" id="PS50137"/>
    </source>
</evidence>
<dbReference type="PROSITE" id="PS50137">
    <property type="entry name" value="DS_RBD"/>
    <property type="match status" value="1"/>
</dbReference>
<gene>
    <name evidence="4" type="ORF">C8F04DRAFT_1122926</name>
</gene>
<dbReference type="GO" id="GO:0003723">
    <property type="term" value="F:RNA binding"/>
    <property type="evidence" value="ECO:0007669"/>
    <property type="project" value="UniProtKB-UniRule"/>
</dbReference>
<comment type="caution">
    <text evidence="4">The sequence shown here is derived from an EMBL/GenBank/DDBJ whole genome shotgun (WGS) entry which is preliminary data.</text>
</comment>
<dbReference type="Proteomes" id="UP001218188">
    <property type="component" value="Unassembled WGS sequence"/>
</dbReference>
<protein>
    <recommendedName>
        <fullName evidence="3">DRBM domain-containing protein</fullName>
    </recommendedName>
</protein>